<name>A0ABY9BK23_VITVI</name>
<dbReference type="InterPro" id="IPR039844">
    <property type="entry name" value="URB1"/>
</dbReference>
<gene>
    <name evidence="2" type="ORF">VitviT2T_002836</name>
</gene>
<protein>
    <submittedName>
        <fullName evidence="2">Uncharacterized protein</fullName>
    </submittedName>
</protein>
<keyword evidence="3" id="KW-1185">Reference proteome</keyword>
<evidence type="ECO:0000256" key="1">
    <source>
        <dbReference type="SAM" id="SignalP"/>
    </source>
</evidence>
<organism evidence="2 3">
    <name type="scientific">Vitis vinifera</name>
    <name type="common">Grape</name>
    <dbReference type="NCBI Taxonomy" id="29760"/>
    <lineage>
        <taxon>Eukaryota</taxon>
        <taxon>Viridiplantae</taxon>
        <taxon>Streptophyta</taxon>
        <taxon>Embryophyta</taxon>
        <taxon>Tracheophyta</taxon>
        <taxon>Spermatophyta</taxon>
        <taxon>Magnoliopsida</taxon>
        <taxon>eudicotyledons</taxon>
        <taxon>Gunneridae</taxon>
        <taxon>Pentapetalae</taxon>
        <taxon>rosids</taxon>
        <taxon>Vitales</taxon>
        <taxon>Vitaceae</taxon>
        <taxon>Viteae</taxon>
        <taxon>Vitis</taxon>
    </lineage>
</organism>
<dbReference type="PANTHER" id="PTHR13500:SF0">
    <property type="entry name" value="NUCLEOLAR PRE-RIBOSOMAL-ASSOCIATED PROTEIN 1"/>
    <property type="match status" value="1"/>
</dbReference>
<feature type="signal peptide" evidence="1">
    <location>
        <begin position="1"/>
        <end position="22"/>
    </location>
</feature>
<sequence length="283" mass="31656">MCRVLWNVFVVIHLADWLSIRGLLHPNVFVKHGTLRLLLEELKFLDSFISAINHTSCSSNQMMHRLAPLKQEIENGVRMLLPDPQVLLTLPSSLSSQSTIQELGLKRKRSFENFTVHRRNDRKKLKTDVLNEDTDTIVSGISSGLDIAFHGGDKALDTFTADDMDSGKDNVKIIAKTWGLQPSSMAGIALRDVETCFLSKLLDALKIYVRIMPTVLEGSLDFFINLLGNSSALSTDVQQFSKSMKNKSNMLSTRLVLTKVKTKITCNDDGQTESLLPHGRNSR</sequence>
<dbReference type="PANTHER" id="PTHR13500">
    <property type="entry name" value="NUCLEOLAR PRERIBOSOMAL-ASSOCIATED PROTEIN 1"/>
    <property type="match status" value="1"/>
</dbReference>
<evidence type="ECO:0000313" key="3">
    <source>
        <dbReference type="Proteomes" id="UP001227230"/>
    </source>
</evidence>
<feature type="chain" id="PRO_5046094732" evidence="1">
    <location>
        <begin position="23"/>
        <end position="283"/>
    </location>
</feature>
<accession>A0ABY9BK23</accession>
<proteinExistence type="predicted"/>
<evidence type="ECO:0000313" key="2">
    <source>
        <dbReference type="EMBL" id="WJZ83129.1"/>
    </source>
</evidence>
<keyword evidence="1" id="KW-0732">Signal</keyword>
<dbReference type="Proteomes" id="UP001227230">
    <property type="component" value="Chromosome 2"/>
</dbReference>
<reference evidence="2 3" key="1">
    <citation type="journal article" date="2023" name="Hortic Res">
        <title>The complete reference genome for grapevine (Vitis vinifera L.) genetics and breeding.</title>
        <authorList>
            <person name="Shi X."/>
            <person name="Cao S."/>
            <person name="Wang X."/>
            <person name="Huang S."/>
            <person name="Wang Y."/>
            <person name="Liu Z."/>
            <person name="Liu W."/>
            <person name="Leng X."/>
            <person name="Peng Y."/>
            <person name="Wang N."/>
            <person name="Wang Y."/>
            <person name="Ma Z."/>
            <person name="Xu X."/>
            <person name="Zhang F."/>
            <person name="Xue H."/>
            <person name="Zhong H."/>
            <person name="Wang Y."/>
            <person name="Zhang K."/>
            <person name="Velt A."/>
            <person name="Avia K."/>
            <person name="Holtgrawe D."/>
            <person name="Grimplet J."/>
            <person name="Matus J.T."/>
            <person name="Ware D."/>
            <person name="Wu X."/>
            <person name="Wang H."/>
            <person name="Liu C."/>
            <person name="Fang Y."/>
            <person name="Rustenholz C."/>
            <person name="Cheng Z."/>
            <person name="Xiao H."/>
            <person name="Zhou Y."/>
        </authorList>
    </citation>
    <scope>NUCLEOTIDE SEQUENCE [LARGE SCALE GENOMIC DNA]</scope>
    <source>
        <strain evidence="3">cv. Pinot noir / PN40024</strain>
        <tissue evidence="2">Leaf</tissue>
    </source>
</reference>
<dbReference type="EMBL" id="CP126649">
    <property type="protein sequence ID" value="WJZ83129.1"/>
    <property type="molecule type" value="Genomic_DNA"/>
</dbReference>